<dbReference type="PROSITE" id="PS00445">
    <property type="entry name" value="FGGY_KINASES_2"/>
    <property type="match status" value="1"/>
</dbReference>
<accession>A0ABP8D7K6</accession>
<dbReference type="InterPro" id="IPR018485">
    <property type="entry name" value="FGGY_C"/>
</dbReference>
<dbReference type="RefSeq" id="WP_345127550.1">
    <property type="nucleotide sequence ID" value="NZ_BAABAT010000007.1"/>
</dbReference>
<dbReference type="InterPro" id="IPR000577">
    <property type="entry name" value="Carb_kinase_FGGY"/>
</dbReference>
<keyword evidence="9" id="KW-1185">Reference proteome</keyword>
<dbReference type="SUPFAM" id="SSF53067">
    <property type="entry name" value="Actin-like ATPase domain"/>
    <property type="match status" value="2"/>
</dbReference>
<evidence type="ECO:0000259" key="7">
    <source>
        <dbReference type="Pfam" id="PF02782"/>
    </source>
</evidence>
<dbReference type="Pfam" id="PF00370">
    <property type="entry name" value="FGGY_N"/>
    <property type="match status" value="1"/>
</dbReference>
<evidence type="ECO:0000256" key="2">
    <source>
        <dbReference type="ARBA" id="ARBA00022629"/>
    </source>
</evidence>
<keyword evidence="2" id="KW-0119">Carbohydrate metabolism</keyword>
<keyword evidence="3 5" id="KW-0808">Transferase</keyword>
<dbReference type="CDD" id="cd07804">
    <property type="entry name" value="ASKHA_NBD_FGGY_RrXK-like"/>
    <property type="match status" value="1"/>
</dbReference>
<dbReference type="GO" id="GO:0016301">
    <property type="term" value="F:kinase activity"/>
    <property type="evidence" value="ECO:0007669"/>
    <property type="project" value="UniProtKB-KW"/>
</dbReference>
<reference evidence="9" key="1">
    <citation type="journal article" date="2019" name="Int. J. Syst. Evol. Microbiol.">
        <title>The Global Catalogue of Microorganisms (GCM) 10K type strain sequencing project: providing services to taxonomists for standard genome sequencing and annotation.</title>
        <authorList>
            <consortium name="The Broad Institute Genomics Platform"/>
            <consortium name="The Broad Institute Genome Sequencing Center for Infectious Disease"/>
            <person name="Wu L."/>
            <person name="Ma J."/>
        </authorList>
    </citation>
    <scope>NUCLEOTIDE SEQUENCE [LARGE SCALE GENOMIC DNA]</scope>
    <source>
        <strain evidence="9">JCM 17441</strain>
    </source>
</reference>
<feature type="domain" description="Carbohydrate kinase FGGY N-terminal" evidence="6">
    <location>
        <begin position="7"/>
        <end position="247"/>
    </location>
</feature>
<organism evidence="8 9">
    <name type="scientific">Dactylosporangium darangshiense</name>
    <dbReference type="NCBI Taxonomy" id="579108"/>
    <lineage>
        <taxon>Bacteria</taxon>
        <taxon>Bacillati</taxon>
        <taxon>Actinomycetota</taxon>
        <taxon>Actinomycetes</taxon>
        <taxon>Micromonosporales</taxon>
        <taxon>Micromonosporaceae</taxon>
        <taxon>Dactylosporangium</taxon>
    </lineage>
</organism>
<dbReference type="PANTHER" id="PTHR43095:SF5">
    <property type="entry name" value="XYLULOSE KINASE"/>
    <property type="match status" value="1"/>
</dbReference>
<keyword evidence="2" id="KW-0859">Xylose metabolism</keyword>
<feature type="domain" description="Carbohydrate kinase FGGY C-terminal" evidence="7">
    <location>
        <begin position="260"/>
        <end position="442"/>
    </location>
</feature>
<comment type="similarity">
    <text evidence="1 5">Belongs to the FGGY kinase family.</text>
</comment>
<evidence type="ECO:0000313" key="9">
    <source>
        <dbReference type="Proteomes" id="UP001500620"/>
    </source>
</evidence>
<dbReference type="EMBL" id="BAABAT010000007">
    <property type="protein sequence ID" value="GAA4249245.1"/>
    <property type="molecule type" value="Genomic_DNA"/>
</dbReference>
<dbReference type="PANTHER" id="PTHR43095">
    <property type="entry name" value="SUGAR KINASE"/>
    <property type="match status" value="1"/>
</dbReference>
<gene>
    <name evidence="8" type="ORF">GCM10022255_032470</name>
</gene>
<evidence type="ECO:0000313" key="8">
    <source>
        <dbReference type="EMBL" id="GAA4249245.1"/>
    </source>
</evidence>
<keyword evidence="4 5" id="KW-0418">Kinase</keyword>
<evidence type="ECO:0000256" key="1">
    <source>
        <dbReference type="ARBA" id="ARBA00009156"/>
    </source>
</evidence>
<name>A0ABP8D7K6_9ACTN</name>
<dbReference type="Gene3D" id="3.30.420.40">
    <property type="match status" value="2"/>
</dbReference>
<dbReference type="PIRSF" id="PIRSF000538">
    <property type="entry name" value="GlpK"/>
    <property type="match status" value="1"/>
</dbReference>
<comment type="caution">
    <text evidence="8">The sequence shown here is derived from an EMBL/GenBank/DDBJ whole genome shotgun (WGS) entry which is preliminary data.</text>
</comment>
<dbReference type="InterPro" id="IPR018484">
    <property type="entry name" value="FGGY_N"/>
</dbReference>
<proteinExistence type="inferred from homology"/>
<evidence type="ECO:0000259" key="6">
    <source>
        <dbReference type="Pfam" id="PF00370"/>
    </source>
</evidence>
<dbReference type="InterPro" id="IPR018483">
    <property type="entry name" value="Carb_kinase_FGGY_CS"/>
</dbReference>
<evidence type="ECO:0000256" key="4">
    <source>
        <dbReference type="ARBA" id="ARBA00022777"/>
    </source>
</evidence>
<dbReference type="InterPro" id="IPR050406">
    <property type="entry name" value="FGGY_Carb_Kinase"/>
</dbReference>
<evidence type="ECO:0000256" key="3">
    <source>
        <dbReference type="ARBA" id="ARBA00022679"/>
    </source>
</evidence>
<protein>
    <submittedName>
        <fullName evidence="8">FGGY-family carbohydrate kinase</fullName>
    </submittedName>
</protein>
<dbReference type="Proteomes" id="UP001500620">
    <property type="component" value="Unassembled WGS sequence"/>
</dbReference>
<sequence length="496" mass="52063">MTNSAAVVGIDVGTSSTKGVLVSLQGAILATATRGHDVSRPRNGQVEMDAGTWWDEAVSIVRELLAAEGAPDVVAVGVSGMGPCVVVADEAGAPLRAGILYGVDTRATAQIARLTEELGGGDAIRERSGSALSTQSVGPKLAWLAEHEPEVWGRSRRLFMPSNWLGWKLTGSYYLDQHSASQCTPMYDAERLEWYRDWADLVRGGVELPPLVWPGDVVGGVSGEAAAVTGLKAGTPVIGGTIDAWSEAVSVGAHRVGDLMLMYGTTMFLIHTTEVRNASGVLWGTTGAFPGTRNLAAGMATSGAITSWLHDLFARPGYPQLLAEAERSGVGARGLLMLPYFAGERTPIADPDARGVIAGLTVEHGRGELYRAALEATAFGVRHNIEAIEAAGGRIERIVAVGGGTQGGLWARIVSDVTGRAQLIPDKTIGASYGAAFLAAKAGHDVAIGDWNPVVETVEPDPAATAKYDELYRLYLELYPATERIAHALASEAGRS</sequence>
<dbReference type="Pfam" id="PF02782">
    <property type="entry name" value="FGGY_C"/>
    <property type="match status" value="1"/>
</dbReference>
<evidence type="ECO:0000256" key="5">
    <source>
        <dbReference type="RuleBase" id="RU003733"/>
    </source>
</evidence>
<dbReference type="InterPro" id="IPR043129">
    <property type="entry name" value="ATPase_NBD"/>
</dbReference>